<dbReference type="AlphaFoldDB" id="A0A0F9XJ39"/>
<evidence type="ECO:0008006" key="2">
    <source>
        <dbReference type="Google" id="ProtNLM"/>
    </source>
</evidence>
<organism evidence="1">
    <name type="scientific">marine sediment metagenome</name>
    <dbReference type="NCBI Taxonomy" id="412755"/>
    <lineage>
        <taxon>unclassified sequences</taxon>
        <taxon>metagenomes</taxon>
        <taxon>ecological metagenomes</taxon>
    </lineage>
</organism>
<comment type="caution">
    <text evidence="1">The sequence shown here is derived from an EMBL/GenBank/DDBJ whole genome shotgun (WGS) entry which is preliminary data.</text>
</comment>
<evidence type="ECO:0000313" key="1">
    <source>
        <dbReference type="EMBL" id="KKN99256.1"/>
    </source>
</evidence>
<accession>A0A0F9XJ39</accession>
<dbReference type="EMBL" id="LAZR01000047">
    <property type="protein sequence ID" value="KKN99256.1"/>
    <property type="molecule type" value="Genomic_DNA"/>
</dbReference>
<gene>
    <name evidence="1" type="ORF">LCGC14_0137000</name>
</gene>
<sequence length="366" mass="41246">MVNTTPFSKMDDVPMTCFRIDESGYTGFDLLNADQRFQGASAIAIDNDDAGRLIKEHFPRLQATELKYGALSRRASNHPRLLGLLKDLLSDFDCVTYVADKRFMLTLMFVDYSVEPYCYERGINLYENGQNYAMASMLHMAGPTLLGKTEFAALMDAFQRAMKEKNPQSLRKLVEAARAANWREMPEVLGPLAQYADRDCLSAIATPGVSTDIAIVVLLSLITRMEVMAEGVYRVEHDQSKNLSTYHNLLQRYINHDEEVEFRATEITSLRFPLKLDEVTQVDSKSSPAVQLADVMIGAAIEAGNALTGLRPRGVDPEALMPLYREDQFIHMLPSIDFEEQRRFRSGSQNSQAIDYLASNIFGKQR</sequence>
<name>A0A0F9XJ39_9ZZZZ</name>
<dbReference type="InterPro" id="IPR024524">
    <property type="entry name" value="DUF3800"/>
</dbReference>
<proteinExistence type="predicted"/>
<dbReference type="Pfam" id="PF12686">
    <property type="entry name" value="DUF3800"/>
    <property type="match status" value="1"/>
</dbReference>
<protein>
    <recommendedName>
        <fullName evidence="2">DUF3800 domain-containing protein</fullName>
    </recommendedName>
</protein>
<reference evidence="1" key="1">
    <citation type="journal article" date="2015" name="Nature">
        <title>Complex archaea that bridge the gap between prokaryotes and eukaryotes.</title>
        <authorList>
            <person name="Spang A."/>
            <person name="Saw J.H."/>
            <person name="Jorgensen S.L."/>
            <person name="Zaremba-Niedzwiedzka K."/>
            <person name="Martijn J."/>
            <person name="Lind A.E."/>
            <person name="van Eijk R."/>
            <person name="Schleper C."/>
            <person name="Guy L."/>
            <person name="Ettema T.J."/>
        </authorList>
    </citation>
    <scope>NUCLEOTIDE SEQUENCE</scope>
</reference>